<feature type="transmembrane region" description="Helical" evidence="1">
    <location>
        <begin position="36"/>
        <end position="54"/>
    </location>
</feature>
<evidence type="ECO:0000256" key="1">
    <source>
        <dbReference type="SAM" id="Phobius"/>
    </source>
</evidence>
<sequence length="62" mass="7452">MENYYIIFIVFYFYFATRFAVQCSFKYAGVYQFKHFLIVVLIPFAGYFIAVNLLNKKLELQS</sequence>
<comment type="caution">
    <text evidence="2">The sequence shown here is derived from an EMBL/GenBank/DDBJ whole genome shotgun (WGS) entry which is preliminary data.</text>
</comment>
<keyword evidence="1" id="KW-0812">Transmembrane</keyword>
<name>A0ABW2YQD8_9SPHI</name>
<keyword evidence="1" id="KW-1133">Transmembrane helix</keyword>
<keyword evidence="3" id="KW-1185">Reference proteome</keyword>
<reference evidence="3" key="1">
    <citation type="journal article" date="2019" name="Int. J. Syst. Evol. Microbiol.">
        <title>The Global Catalogue of Microorganisms (GCM) 10K type strain sequencing project: providing services to taxonomists for standard genome sequencing and annotation.</title>
        <authorList>
            <consortium name="The Broad Institute Genomics Platform"/>
            <consortium name="The Broad Institute Genome Sequencing Center for Infectious Disease"/>
            <person name="Wu L."/>
            <person name="Ma J."/>
        </authorList>
    </citation>
    <scope>NUCLEOTIDE SEQUENCE [LARGE SCALE GENOMIC DNA]</scope>
    <source>
        <strain evidence="3">CCUG 63418</strain>
    </source>
</reference>
<feature type="transmembrane region" description="Helical" evidence="1">
    <location>
        <begin position="6"/>
        <end position="24"/>
    </location>
</feature>
<keyword evidence="1" id="KW-0472">Membrane</keyword>
<accession>A0ABW2YQD8</accession>
<evidence type="ECO:0000313" key="2">
    <source>
        <dbReference type="EMBL" id="MFD0748597.1"/>
    </source>
</evidence>
<proteinExistence type="predicted"/>
<organism evidence="2 3">
    <name type="scientific">Mucilaginibacter calamicampi</name>
    <dbReference type="NCBI Taxonomy" id="1302352"/>
    <lineage>
        <taxon>Bacteria</taxon>
        <taxon>Pseudomonadati</taxon>
        <taxon>Bacteroidota</taxon>
        <taxon>Sphingobacteriia</taxon>
        <taxon>Sphingobacteriales</taxon>
        <taxon>Sphingobacteriaceae</taxon>
        <taxon>Mucilaginibacter</taxon>
    </lineage>
</organism>
<dbReference type="Proteomes" id="UP001596958">
    <property type="component" value="Unassembled WGS sequence"/>
</dbReference>
<evidence type="ECO:0000313" key="3">
    <source>
        <dbReference type="Proteomes" id="UP001596958"/>
    </source>
</evidence>
<dbReference type="RefSeq" id="WP_377096048.1">
    <property type="nucleotide sequence ID" value="NZ_JBHTHU010000001.1"/>
</dbReference>
<gene>
    <name evidence="2" type="ORF">ACFQZS_00490</name>
</gene>
<protein>
    <submittedName>
        <fullName evidence="2">Uncharacterized protein</fullName>
    </submittedName>
</protein>
<dbReference type="EMBL" id="JBHTHU010000001">
    <property type="protein sequence ID" value="MFD0748597.1"/>
    <property type="molecule type" value="Genomic_DNA"/>
</dbReference>